<organism evidence="1 2">
    <name type="scientific">Nocardiopsis algeriensis</name>
    <dbReference type="NCBI Taxonomy" id="1478215"/>
    <lineage>
        <taxon>Bacteria</taxon>
        <taxon>Bacillati</taxon>
        <taxon>Actinomycetota</taxon>
        <taxon>Actinomycetes</taxon>
        <taxon>Streptosporangiales</taxon>
        <taxon>Nocardiopsidaceae</taxon>
        <taxon>Nocardiopsis</taxon>
    </lineage>
</organism>
<dbReference type="Proteomes" id="UP000536604">
    <property type="component" value="Unassembled WGS sequence"/>
</dbReference>
<reference evidence="1 2" key="1">
    <citation type="submission" date="2020-08" db="EMBL/GenBank/DDBJ databases">
        <title>Genomic Encyclopedia of Type Strains, Phase III (KMG-III): the genomes of soil and plant-associated and newly described type strains.</title>
        <authorList>
            <person name="Whitman W."/>
        </authorList>
    </citation>
    <scope>NUCLEOTIDE SEQUENCE [LARGE SCALE GENOMIC DNA]</scope>
    <source>
        <strain evidence="1 2">CECT 8712</strain>
    </source>
</reference>
<dbReference type="RefSeq" id="WP_246404394.1">
    <property type="nucleotide sequence ID" value="NZ_JACHJO010000002.1"/>
</dbReference>
<keyword evidence="2" id="KW-1185">Reference proteome</keyword>
<accession>A0A841IJG6</accession>
<name>A0A841IJG6_9ACTN</name>
<sequence length="124" mass="13885">MPDVVLRLGFTVLDRQIVDREGNNTGKVDDVEFTWDGKRAPVMTALLTDTAALGPRLSGRLGRFWRTVMQRMRPTSDEPVRVPVEDVEEFSPSTRLRTAAPENAVIVEDWLREHVIGRIPGSGS</sequence>
<gene>
    <name evidence="1" type="ORF">FHS13_000841</name>
</gene>
<dbReference type="AlphaFoldDB" id="A0A841IJG6"/>
<comment type="caution">
    <text evidence="1">The sequence shown here is derived from an EMBL/GenBank/DDBJ whole genome shotgun (WGS) entry which is preliminary data.</text>
</comment>
<evidence type="ECO:0000313" key="1">
    <source>
        <dbReference type="EMBL" id="MBB6118909.1"/>
    </source>
</evidence>
<proteinExistence type="predicted"/>
<evidence type="ECO:0000313" key="2">
    <source>
        <dbReference type="Proteomes" id="UP000536604"/>
    </source>
</evidence>
<protein>
    <submittedName>
        <fullName evidence="1">Sporulation protein YlmC with PRC-barrel domain</fullName>
    </submittedName>
</protein>
<dbReference type="EMBL" id="JACHJO010000002">
    <property type="protein sequence ID" value="MBB6118909.1"/>
    <property type="molecule type" value="Genomic_DNA"/>
</dbReference>